<dbReference type="OrthoDB" id="9805416at2"/>
<evidence type="ECO:0000256" key="4">
    <source>
        <dbReference type="RuleBase" id="RU003719"/>
    </source>
</evidence>
<keyword evidence="3" id="KW-0520">NAD</keyword>
<comment type="similarity">
    <text evidence="1 4">Belongs to the D-isomer specific 2-hydroxyacid dehydrogenase family.</text>
</comment>
<dbReference type="Proteomes" id="UP000254575">
    <property type="component" value="Unassembled WGS sequence"/>
</dbReference>
<feature type="domain" description="D-isomer specific 2-hydroxyacid dehydrogenase catalytic" evidence="5">
    <location>
        <begin position="19"/>
        <end position="310"/>
    </location>
</feature>
<evidence type="ECO:0000256" key="3">
    <source>
        <dbReference type="ARBA" id="ARBA00023027"/>
    </source>
</evidence>
<feature type="domain" description="D-isomer specific 2-hydroxyacid dehydrogenase NAD-binding" evidence="6">
    <location>
        <begin position="106"/>
        <end position="286"/>
    </location>
</feature>
<evidence type="ECO:0000259" key="5">
    <source>
        <dbReference type="Pfam" id="PF00389"/>
    </source>
</evidence>
<dbReference type="PROSITE" id="PS00671">
    <property type="entry name" value="D_2_HYDROXYACID_DH_3"/>
    <property type="match status" value="1"/>
</dbReference>
<dbReference type="EMBL" id="UHIA01000004">
    <property type="protein sequence ID" value="SUO98107.1"/>
    <property type="molecule type" value="Genomic_DNA"/>
</dbReference>
<reference evidence="7 8" key="1">
    <citation type="submission" date="2018-06" db="EMBL/GenBank/DDBJ databases">
        <authorList>
            <consortium name="Pathogen Informatics"/>
            <person name="Doyle S."/>
        </authorList>
    </citation>
    <scope>NUCLEOTIDE SEQUENCE [LARGE SCALE GENOMIC DNA]</scope>
    <source>
        <strain evidence="7 8">NCTC10717</strain>
    </source>
</reference>
<evidence type="ECO:0000256" key="1">
    <source>
        <dbReference type="ARBA" id="ARBA00005854"/>
    </source>
</evidence>
<dbReference type="PANTHER" id="PTHR43761:SF1">
    <property type="entry name" value="D-ISOMER SPECIFIC 2-HYDROXYACID DEHYDROGENASE CATALYTIC DOMAIN-CONTAINING PROTEIN-RELATED"/>
    <property type="match status" value="1"/>
</dbReference>
<evidence type="ECO:0000313" key="8">
    <source>
        <dbReference type="Proteomes" id="UP000254575"/>
    </source>
</evidence>
<dbReference type="Pfam" id="PF00389">
    <property type="entry name" value="2-Hacid_dh"/>
    <property type="match status" value="1"/>
</dbReference>
<dbReference type="GO" id="GO:0051287">
    <property type="term" value="F:NAD binding"/>
    <property type="evidence" value="ECO:0007669"/>
    <property type="project" value="InterPro"/>
</dbReference>
<dbReference type="Pfam" id="PF02826">
    <property type="entry name" value="2-Hacid_dh_C"/>
    <property type="match status" value="1"/>
</dbReference>
<dbReference type="AlphaFoldDB" id="A0A380N2T5"/>
<evidence type="ECO:0000313" key="7">
    <source>
        <dbReference type="EMBL" id="SUO98107.1"/>
    </source>
</evidence>
<evidence type="ECO:0000259" key="6">
    <source>
        <dbReference type="Pfam" id="PF02826"/>
    </source>
</evidence>
<protein>
    <submittedName>
        <fullName evidence="7">2-hydroxyacid dehydrogenase HI_1556</fullName>
        <ecNumber evidence="7">1.-.-.-</ecNumber>
    </submittedName>
</protein>
<dbReference type="InterPro" id="IPR050418">
    <property type="entry name" value="D-iso_2-hydroxyacid_DH_PdxB"/>
</dbReference>
<dbReference type="RefSeq" id="WP_115218976.1">
    <property type="nucleotide sequence ID" value="NZ_UHIA01000004.1"/>
</dbReference>
<dbReference type="InterPro" id="IPR036291">
    <property type="entry name" value="NAD(P)-bd_dom_sf"/>
</dbReference>
<dbReference type="CDD" id="cd12162">
    <property type="entry name" value="2-Hacid_dh_4"/>
    <property type="match status" value="1"/>
</dbReference>
<dbReference type="InterPro" id="IPR029753">
    <property type="entry name" value="D-isomer_DH_CS"/>
</dbReference>
<dbReference type="GO" id="GO:0016616">
    <property type="term" value="F:oxidoreductase activity, acting on the CH-OH group of donors, NAD or NADP as acceptor"/>
    <property type="evidence" value="ECO:0007669"/>
    <property type="project" value="InterPro"/>
</dbReference>
<dbReference type="SUPFAM" id="SSF52283">
    <property type="entry name" value="Formate/glycerate dehydrogenase catalytic domain-like"/>
    <property type="match status" value="1"/>
</dbReference>
<dbReference type="EC" id="1.-.-.-" evidence="7"/>
<sequence>MKAVFLDRATFSAEITLVAPEKISDWQVFDRTSAEEVYERAQDAEIIITNKVVLHADLLARLPRLKLIQITATGMNNVDIPAAQARGIAVKNVAAYSVESVAEHVMMFMLAALRGLKPYHQAVQDGSWQADGRFCLTEPSILDLHNKTLGIIGAGDVGKAITQRATAFGMQVLWAERRDKAPRNSDYLPFEEVLAKADVISLNCPLTDETKSLIKRDTIALMKKKPLLINAARGPVVESQAVVDAVEAGELLGYCGDVFIQEPPAADEALLRISEHPRVLFTPHIAWASEYAQRKLWTILTEQVNDFIAQTEE</sequence>
<dbReference type="Gene3D" id="3.40.50.720">
    <property type="entry name" value="NAD(P)-binding Rossmann-like Domain"/>
    <property type="match status" value="2"/>
</dbReference>
<gene>
    <name evidence="7" type="ORF">NCTC10717_01848</name>
</gene>
<accession>A0A380N2T5</accession>
<organism evidence="7 8">
    <name type="scientific">Suttonella indologenes</name>
    <dbReference type="NCBI Taxonomy" id="13276"/>
    <lineage>
        <taxon>Bacteria</taxon>
        <taxon>Pseudomonadati</taxon>
        <taxon>Pseudomonadota</taxon>
        <taxon>Gammaproteobacteria</taxon>
        <taxon>Cardiobacteriales</taxon>
        <taxon>Cardiobacteriaceae</taxon>
        <taxon>Suttonella</taxon>
    </lineage>
</organism>
<dbReference type="SUPFAM" id="SSF51735">
    <property type="entry name" value="NAD(P)-binding Rossmann-fold domains"/>
    <property type="match status" value="1"/>
</dbReference>
<dbReference type="PANTHER" id="PTHR43761">
    <property type="entry name" value="D-ISOMER SPECIFIC 2-HYDROXYACID DEHYDROGENASE FAMILY PROTEIN (AFU_ORTHOLOGUE AFUA_1G13630)"/>
    <property type="match status" value="1"/>
</dbReference>
<dbReference type="InterPro" id="IPR006140">
    <property type="entry name" value="D-isomer_DH_NAD-bd"/>
</dbReference>
<dbReference type="InterPro" id="IPR006139">
    <property type="entry name" value="D-isomer_2_OHA_DH_cat_dom"/>
</dbReference>
<keyword evidence="2 4" id="KW-0560">Oxidoreductase</keyword>
<evidence type="ECO:0000256" key="2">
    <source>
        <dbReference type="ARBA" id="ARBA00023002"/>
    </source>
</evidence>
<keyword evidence="8" id="KW-1185">Reference proteome</keyword>
<proteinExistence type="inferred from homology"/>
<name>A0A380N2T5_9GAMM</name>